<feature type="signal peptide" evidence="1">
    <location>
        <begin position="1"/>
        <end position="23"/>
    </location>
</feature>
<evidence type="ECO:0000256" key="1">
    <source>
        <dbReference type="SAM" id="SignalP"/>
    </source>
</evidence>
<dbReference type="EMBL" id="NOXX01000121">
    <property type="protein sequence ID" value="OYQ48633.1"/>
    <property type="molecule type" value="Genomic_DNA"/>
</dbReference>
<gene>
    <name evidence="3" type="ORF">CHX27_02095</name>
</gene>
<name>A0A256A4K1_9FLAO</name>
<organism evidence="3 4">
    <name type="scientific">Flavobacterium aurantiibacter</name>
    <dbReference type="NCBI Taxonomy" id="2023067"/>
    <lineage>
        <taxon>Bacteria</taxon>
        <taxon>Pseudomonadati</taxon>
        <taxon>Bacteroidota</taxon>
        <taxon>Flavobacteriia</taxon>
        <taxon>Flavobacteriales</taxon>
        <taxon>Flavobacteriaceae</taxon>
        <taxon>Flavobacterium</taxon>
    </lineage>
</organism>
<comment type="caution">
    <text evidence="3">The sequence shown here is derived from an EMBL/GenBank/DDBJ whole genome shotgun (WGS) entry which is preliminary data.</text>
</comment>
<reference evidence="3 4" key="1">
    <citation type="submission" date="2017-07" db="EMBL/GenBank/DDBJ databases">
        <title>Flavobacterium cyanobacteriorum sp. nov., isolated from cyanobacterial aggregates in a eutrophic lake.</title>
        <authorList>
            <person name="Cai H."/>
        </authorList>
    </citation>
    <scope>NUCLEOTIDE SEQUENCE [LARGE SCALE GENOMIC DNA]</scope>
    <source>
        <strain evidence="3 4">TH167</strain>
    </source>
</reference>
<dbReference type="RefSeq" id="WP_094485111.1">
    <property type="nucleotide sequence ID" value="NZ_NOXX01000121.1"/>
</dbReference>
<accession>A0A256A4K1</accession>
<dbReference type="AlphaFoldDB" id="A0A256A4K1"/>
<feature type="chain" id="PRO_5012400599" description="Lipocalin-like domain-containing protein" evidence="1">
    <location>
        <begin position="24"/>
        <end position="150"/>
    </location>
</feature>
<sequence>MKSFSKFGLVLWFSAILLTSCGGDDNPSTPASIVAKWTPTRTIISANGGNISSDYVGNEPGCDKDYIEFTATNAFNNVVFFKDASNVCTPSAAEPATYSKTDNSLVITGDVYGGTYEIIRLTNSELRIKSEETNAGVTTSTSRYFRKVVE</sequence>
<keyword evidence="1" id="KW-0732">Signal</keyword>
<keyword evidence="4" id="KW-1185">Reference proteome</keyword>
<evidence type="ECO:0000313" key="4">
    <source>
        <dbReference type="Proteomes" id="UP000216035"/>
    </source>
</evidence>
<proteinExistence type="predicted"/>
<evidence type="ECO:0000259" key="2">
    <source>
        <dbReference type="Pfam" id="PF13648"/>
    </source>
</evidence>
<dbReference type="InterPro" id="IPR024311">
    <property type="entry name" value="Lipocalin-like"/>
</dbReference>
<dbReference type="OrthoDB" id="1419899at2"/>
<dbReference type="PROSITE" id="PS51257">
    <property type="entry name" value="PROKAR_LIPOPROTEIN"/>
    <property type="match status" value="1"/>
</dbReference>
<protein>
    <recommendedName>
        <fullName evidence="2">Lipocalin-like domain-containing protein</fullName>
    </recommendedName>
</protein>
<evidence type="ECO:0000313" key="3">
    <source>
        <dbReference type="EMBL" id="OYQ48633.1"/>
    </source>
</evidence>
<dbReference type="Proteomes" id="UP000216035">
    <property type="component" value="Unassembled WGS sequence"/>
</dbReference>
<feature type="domain" description="Lipocalin-like" evidence="2">
    <location>
        <begin position="33"/>
        <end position="128"/>
    </location>
</feature>
<dbReference type="Pfam" id="PF13648">
    <property type="entry name" value="Lipocalin_4"/>
    <property type="match status" value="1"/>
</dbReference>